<sequence length="105" mass="11277">MFRNSEPRKKETRDGRFPRLIGTATRVGDGVASTEGFTLLARIGPGNPVHYPDPYPGPYHVRPNARCPGHADPMAQSWVGDPSPFSGPGTDPAQLPGPGFPLQTQ</sequence>
<organism evidence="2 3">
    <name type="scientific">Hibiscus sabdariffa</name>
    <name type="common">roselle</name>
    <dbReference type="NCBI Taxonomy" id="183260"/>
    <lineage>
        <taxon>Eukaryota</taxon>
        <taxon>Viridiplantae</taxon>
        <taxon>Streptophyta</taxon>
        <taxon>Embryophyta</taxon>
        <taxon>Tracheophyta</taxon>
        <taxon>Spermatophyta</taxon>
        <taxon>Magnoliopsida</taxon>
        <taxon>eudicotyledons</taxon>
        <taxon>Gunneridae</taxon>
        <taxon>Pentapetalae</taxon>
        <taxon>rosids</taxon>
        <taxon>malvids</taxon>
        <taxon>Malvales</taxon>
        <taxon>Malvaceae</taxon>
        <taxon>Malvoideae</taxon>
        <taxon>Hibiscus</taxon>
    </lineage>
</organism>
<accession>A0ABR2QUX7</accession>
<comment type="caution">
    <text evidence="2">The sequence shown here is derived from an EMBL/GenBank/DDBJ whole genome shotgun (WGS) entry which is preliminary data.</text>
</comment>
<evidence type="ECO:0000313" key="2">
    <source>
        <dbReference type="EMBL" id="KAK9004467.1"/>
    </source>
</evidence>
<keyword evidence="3" id="KW-1185">Reference proteome</keyword>
<name>A0ABR2QUX7_9ROSI</name>
<evidence type="ECO:0000256" key="1">
    <source>
        <dbReference type="SAM" id="MobiDB-lite"/>
    </source>
</evidence>
<proteinExistence type="predicted"/>
<evidence type="ECO:0000313" key="3">
    <source>
        <dbReference type="Proteomes" id="UP001396334"/>
    </source>
</evidence>
<dbReference type="Proteomes" id="UP001396334">
    <property type="component" value="Unassembled WGS sequence"/>
</dbReference>
<gene>
    <name evidence="2" type="ORF">V6N11_002267</name>
</gene>
<protein>
    <submittedName>
        <fullName evidence="2">Uncharacterized protein</fullName>
    </submittedName>
</protein>
<reference evidence="2 3" key="1">
    <citation type="journal article" date="2024" name="G3 (Bethesda)">
        <title>Genome assembly of Hibiscus sabdariffa L. provides insights into metabolisms of medicinal natural products.</title>
        <authorList>
            <person name="Kim T."/>
        </authorList>
    </citation>
    <scope>NUCLEOTIDE SEQUENCE [LARGE SCALE GENOMIC DNA]</scope>
    <source>
        <strain evidence="2">TK-2024</strain>
        <tissue evidence="2">Old leaves</tissue>
    </source>
</reference>
<feature type="region of interest" description="Disordered" evidence="1">
    <location>
        <begin position="66"/>
        <end position="105"/>
    </location>
</feature>
<dbReference type="EMBL" id="JBBPBN010000031">
    <property type="protein sequence ID" value="KAK9004467.1"/>
    <property type="molecule type" value="Genomic_DNA"/>
</dbReference>